<comment type="function">
    <text evidence="16">Catalyzes the formation of NAD(+) from nicotinamide mononucleotide (NMN) and ATP. Can also use the deamidated form; nicotinic acid mononucleotide (NaMN) as substrate with the same efficiency. Can use triazofurin monophosphate (TrMP) as substrate. Can also use GTP and ITP as nucleotide donors. Also catalyzes the reverse reaction, i.e. the pyrophosphorolytic cleavage of NAD(+). For the pyrophosphorolytic activity, can use NAD(+), NADH, NaAD, nicotinic acid adenine dinucleotide phosphate (NHD), nicotinamide guanine dinucleotide (NGD) as substrates. Fails to cleave phosphorylated dinucleotides NADP(+), NADPH and NaADP(+). Protects against axonal degeneration following injury. May be involved in the maintenance of axonal integrity. Also functions as a stress-response chaperone protein that prevents toxic aggregation of proteins; this function may be independent of its NAD(+) synthesis activity.</text>
</comment>
<keyword evidence="7 17" id="KW-0662">Pyridine nucleotide biosynthesis</keyword>
<evidence type="ECO:0000256" key="13">
    <source>
        <dbReference type="ARBA" id="ARBA00023128"/>
    </source>
</evidence>
<comment type="catalytic activity">
    <reaction evidence="14 17">
        <text>nicotinate beta-D-ribonucleotide + ATP + H(+) = deamido-NAD(+) + diphosphate</text>
        <dbReference type="Rhea" id="RHEA:22860"/>
        <dbReference type="ChEBI" id="CHEBI:15378"/>
        <dbReference type="ChEBI" id="CHEBI:30616"/>
        <dbReference type="ChEBI" id="CHEBI:33019"/>
        <dbReference type="ChEBI" id="CHEBI:57502"/>
        <dbReference type="ChEBI" id="CHEBI:58437"/>
        <dbReference type="EC" id="2.7.7.18"/>
    </reaction>
</comment>
<evidence type="ECO:0000256" key="5">
    <source>
        <dbReference type="ARBA" id="ARBA00007064"/>
    </source>
</evidence>
<evidence type="ECO:0000256" key="8">
    <source>
        <dbReference type="ARBA" id="ARBA00022679"/>
    </source>
</evidence>
<evidence type="ECO:0000313" key="20">
    <source>
        <dbReference type="Proteomes" id="UP000053259"/>
    </source>
</evidence>
<dbReference type="Pfam" id="PF01467">
    <property type="entry name" value="CTP_transf_like"/>
    <property type="match status" value="1"/>
</dbReference>
<dbReference type="Proteomes" id="UP000053259">
    <property type="component" value="Unassembled WGS sequence"/>
</dbReference>
<dbReference type="EC" id="2.7.7.18" evidence="17"/>
<dbReference type="GO" id="GO:0005759">
    <property type="term" value="C:mitochondrial matrix"/>
    <property type="evidence" value="ECO:0007669"/>
    <property type="project" value="UniProtKB-ARBA"/>
</dbReference>
<dbReference type="InterPro" id="IPR045094">
    <property type="entry name" value="NMNAT_euk"/>
</dbReference>
<evidence type="ECO:0000256" key="9">
    <source>
        <dbReference type="ARBA" id="ARBA00022695"/>
    </source>
</evidence>
<dbReference type="FunCoup" id="A0A0D2APM4">
    <property type="interactions" value="504"/>
</dbReference>
<comment type="pathway">
    <text evidence="3 17">Cofactor biosynthesis; NAD(+) biosynthesis; NAD(+) from nicotinamide D-ribonucleotide: step 1/1.</text>
</comment>
<evidence type="ECO:0000256" key="12">
    <source>
        <dbReference type="ARBA" id="ARBA00023027"/>
    </source>
</evidence>
<name>A0A0D2APM4_9PEZI</name>
<dbReference type="InParanoid" id="A0A0D2APM4"/>
<proteinExistence type="inferred from homology"/>
<dbReference type="GO" id="GO:0004515">
    <property type="term" value="F:nicotinate-nucleotide adenylyltransferase activity"/>
    <property type="evidence" value="ECO:0007669"/>
    <property type="project" value="UniProtKB-EC"/>
</dbReference>
<keyword evidence="13" id="KW-0496">Mitochondrion</keyword>
<accession>A0A0D2APM4</accession>
<keyword evidence="8 17" id="KW-0808">Transferase</keyword>
<evidence type="ECO:0000256" key="4">
    <source>
        <dbReference type="ARBA" id="ARBA00005019"/>
    </source>
</evidence>
<dbReference type="OrthoDB" id="422187at2759"/>
<dbReference type="EC" id="2.7.7.1" evidence="17"/>
<evidence type="ECO:0000256" key="2">
    <source>
        <dbReference type="ARBA" id="ARBA00004173"/>
    </source>
</evidence>
<dbReference type="GO" id="GO:0000309">
    <property type="term" value="F:nicotinamide-nucleotide adenylyltransferase activity"/>
    <property type="evidence" value="ECO:0007669"/>
    <property type="project" value="UniProtKB-EC"/>
</dbReference>
<evidence type="ECO:0000256" key="1">
    <source>
        <dbReference type="ARBA" id="ARBA00001946"/>
    </source>
</evidence>
<dbReference type="STRING" id="253628.A0A0D2APM4"/>
<dbReference type="SUPFAM" id="SSF52374">
    <property type="entry name" value="Nucleotidylyl transferase"/>
    <property type="match status" value="1"/>
</dbReference>
<dbReference type="InterPro" id="IPR005248">
    <property type="entry name" value="NadD/NMNAT"/>
</dbReference>
<dbReference type="InterPro" id="IPR051182">
    <property type="entry name" value="Euk_NMN_adenylyltrnsfrase"/>
</dbReference>
<comment type="pathway">
    <text evidence="4">Cofactor biosynthesis; NAD(+) biosynthesis; deamido-NAD(+) from nicotinate D-ribonucleotide: step 1/1.</text>
</comment>
<comment type="subunit">
    <text evidence="6">Homotetramer.</text>
</comment>
<comment type="subcellular location">
    <subcellularLocation>
        <location evidence="2">Mitochondrion</location>
    </subcellularLocation>
</comment>
<comment type="similarity">
    <text evidence="5 17">Belongs to the eukaryotic NMN adenylyltransferase family.</text>
</comment>
<dbReference type="InterPro" id="IPR004821">
    <property type="entry name" value="Cyt_trans-like"/>
</dbReference>
<dbReference type="AlphaFoldDB" id="A0A0D2APM4"/>
<dbReference type="CDD" id="cd09286">
    <property type="entry name" value="NMNAT_Eukarya"/>
    <property type="match status" value="1"/>
</dbReference>
<dbReference type="HOGENOM" id="CLU_033366_0_1_1"/>
<evidence type="ECO:0000256" key="15">
    <source>
        <dbReference type="ARBA" id="ARBA00049001"/>
    </source>
</evidence>
<evidence type="ECO:0000256" key="11">
    <source>
        <dbReference type="ARBA" id="ARBA00022840"/>
    </source>
</evidence>
<protein>
    <recommendedName>
        <fullName evidence="17">Nicotinamide-nucleotide adenylyltransferase</fullName>
        <ecNumber evidence="17">2.7.7.1</ecNumber>
        <ecNumber evidence="17">2.7.7.18</ecNumber>
    </recommendedName>
</protein>
<dbReference type="PANTHER" id="PTHR12039:SF0">
    <property type="entry name" value="NICOTINAMIDE-NUCLEOTIDE ADENYLYLTRANSFERASE"/>
    <property type="match status" value="1"/>
</dbReference>
<sequence>METAEAPPTNGAVQSPVQLREHELKDYALPTSRLTMKLGEKDRGRTPLVLCACGSFSPITYLHLRMFEMAKDWARLNTNYVVVGGYLSPVGDAYKKKGLAPAEDRIKMCELAVGMGQEQGSAFIMVDTWEPLQSEYQPTAKVLDHFRYEINERLGGIDDGTGNKIPAKIALLGGADLVETFVSPGVWAEADLDHILCDFGAFVIERAGTDLDDVLSKLKPKWRDNIKVIHQQIRNDVSSTKIRTFLRKDMSIRFLVPDPVIKYIEKKQLYINGEGIEQT</sequence>
<evidence type="ECO:0000256" key="16">
    <source>
        <dbReference type="ARBA" id="ARBA00093425"/>
    </source>
</evidence>
<dbReference type="FunFam" id="3.40.50.620:FF:000221">
    <property type="entry name" value="Nicotinamide/nicotinic acid mononucleotide adenylyltransferase 3"/>
    <property type="match status" value="1"/>
</dbReference>
<keyword evidence="10 17" id="KW-0547">Nucleotide-binding</keyword>
<evidence type="ECO:0000256" key="17">
    <source>
        <dbReference type="RuleBase" id="RU362021"/>
    </source>
</evidence>
<dbReference type="Gene3D" id="3.40.50.620">
    <property type="entry name" value="HUPs"/>
    <property type="match status" value="1"/>
</dbReference>
<dbReference type="EMBL" id="KN847530">
    <property type="protein sequence ID" value="KIW08643.1"/>
    <property type="molecule type" value="Genomic_DNA"/>
</dbReference>
<dbReference type="InterPro" id="IPR014729">
    <property type="entry name" value="Rossmann-like_a/b/a_fold"/>
</dbReference>
<keyword evidence="20" id="KW-1185">Reference proteome</keyword>
<reference evidence="19 20" key="1">
    <citation type="submission" date="2015-01" db="EMBL/GenBank/DDBJ databases">
        <title>The Genome Sequence of Ochroconis gallopava CBS43764.</title>
        <authorList>
            <consortium name="The Broad Institute Genomics Platform"/>
            <person name="Cuomo C."/>
            <person name="de Hoog S."/>
            <person name="Gorbushina A."/>
            <person name="Stielow B."/>
            <person name="Teixiera M."/>
            <person name="Abouelleil A."/>
            <person name="Chapman S.B."/>
            <person name="Priest M."/>
            <person name="Young S.K."/>
            <person name="Wortman J."/>
            <person name="Nusbaum C."/>
            <person name="Birren B."/>
        </authorList>
    </citation>
    <scope>NUCLEOTIDE SEQUENCE [LARGE SCALE GENOMIC DNA]</scope>
    <source>
        <strain evidence="19 20">CBS 43764</strain>
    </source>
</reference>
<keyword evidence="12 17" id="KW-0520">NAD</keyword>
<dbReference type="VEuPathDB" id="FungiDB:PV09_00599"/>
<keyword evidence="9 17" id="KW-0548">Nucleotidyltransferase</keyword>
<evidence type="ECO:0000256" key="6">
    <source>
        <dbReference type="ARBA" id="ARBA00011881"/>
    </source>
</evidence>
<evidence type="ECO:0000256" key="3">
    <source>
        <dbReference type="ARBA" id="ARBA00004658"/>
    </source>
</evidence>
<evidence type="ECO:0000256" key="14">
    <source>
        <dbReference type="ARBA" id="ARBA00048721"/>
    </source>
</evidence>
<comment type="catalytic activity">
    <reaction evidence="15 17">
        <text>beta-nicotinamide D-ribonucleotide + ATP + H(+) = diphosphate + NAD(+)</text>
        <dbReference type="Rhea" id="RHEA:21360"/>
        <dbReference type="ChEBI" id="CHEBI:14649"/>
        <dbReference type="ChEBI" id="CHEBI:15378"/>
        <dbReference type="ChEBI" id="CHEBI:30616"/>
        <dbReference type="ChEBI" id="CHEBI:33019"/>
        <dbReference type="ChEBI" id="CHEBI:57540"/>
        <dbReference type="EC" id="2.7.7.1"/>
    </reaction>
</comment>
<dbReference type="GeneID" id="27308572"/>
<dbReference type="GO" id="GO:0005524">
    <property type="term" value="F:ATP binding"/>
    <property type="evidence" value="ECO:0007669"/>
    <property type="project" value="UniProtKB-KW"/>
</dbReference>
<evidence type="ECO:0000313" key="19">
    <source>
        <dbReference type="EMBL" id="KIW08643.1"/>
    </source>
</evidence>
<feature type="domain" description="Cytidyltransferase-like" evidence="18">
    <location>
        <begin position="52"/>
        <end position="244"/>
    </location>
</feature>
<comment type="cofactor">
    <cofactor evidence="1">
        <name>Mg(2+)</name>
        <dbReference type="ChEBI" id="CHEBI:18420"/>
    </cofactor>
</comment>
<dbReference type="GO" id="GO:0009435">
    <property type="term" value="P:NAD+ biosynthetic process"/>
    <property type="evidence" value="ECO:0007669"/>
    <property type="project" value="UniProtKB-UniPathway"/>
</dbReference>
<dbReference type="RefSeq" id="XP_016218512.1">
    <property type="nucleotide sequence ID" value="XM_016353359.1"/>
</dbReference>
<evidence type="ECO:0000256" key="10">
    <source>
        <dbReference type="ARBA" id="ARBA00022741"/>
    </source>
</evidence>
<keyword evidence="11 17" id="KW-0067">ATP-binding</keyword>
<evidence type="ECO:0000256" key="7">
    <source>
        <dbReference type="ARBA" id="ARBA00022642"/>
    </source>
</evidence>
<evidence type="ECO:0000259" key="18">
    <source>
        <dbReference type="Pfam" id="PF01467"/>
    </source>
</evidence>
<dbReference type="PANTHER" id="PTHR12039">
    <property type="entry name" value="NICOTINAMIDE MONONUCLEOTIDE ADENYLYLTRANSFERASE"/>
    <property type="match status" value="1"/>
</dbReference>
<gene>
    <name evidence="19" type="ORF">PV09_00599</name>
</gene>
<dbReference type="NCBIfam" id="TIGR00482">
    <property type="entry name" value="nicotinate (nicotinamide) nucleotide adenylyltransferase"/>
    <property type="match status" value="1"/>
</dbReference>
<dbReference type="UniPathway" id="UPA00253">
    <property type="reaction ID" value="UER00332"/>
</dbReference>
<organism evidence="19 20">
    <name type="scientific">Verruconis gallopava</name>
    <dbReference type="NCBI Taxonomy" id="253628"/>
    <lineage>
        <taxon>Eukaryota</taxon>
        <taxon>Fungi</taxon>
        <taxon>Dikarya</taxon>
        <taxon>Ascomycota</taxon>
        <taxon>Pezizomycotina</taxon>
        <taxon>Dothideomycetes</taxon>
        <taxon>Pleosporomycetidae</taxon>
        <taxon>Venturiales</taxon>
        <taxon>Sympoventuriaceae</taxon>
        <taxon>Verruconis</taxon>
    </lineage>
</organism>